<dbReference type="InParanoid" id="A0A409X967"/>
<protein>
    <recommendedName>
        <fullName evidence="1">HMG domain-containing protein</fullName>
    </recommendedName>
</protein>
<dbReference type="Pfam" id="PF18717">
    <property type="entry name" value="CxC4"/>
    <property type="match status" value="1"/>
</dbReference>
<feature type="non-terminal residue" evidence="2">
    <location>
        <position position="456"/>
    </location>
</feature>
<dbReference type="AlphaFoldDB" id="A0A409X967"/>
<dbReference type="Proteomes" id="UP000284706">
    <property type="component" value="Unassembled WGS sequence"/>
</dbReference>
<sequence>MIGNMDILSQPPIQEDFLSDYSEFVEAVRSGECGIYKLTEGMYVVGGWNVRKRQFTGSWYHLQYTKLAGEISILCLCPASNNHAANCFHARYLTEEVLMLGDLTLPQGIPGDDDRAFLFYRCEDVKDDQYHNLFSVPSQTRFSNMKNRAIVEHRGDDSGTGTWKCNKDSGAILCPHIVAARHSLQKYIRSDWEALDETLGDNAMDGITFGGLASSSDDGISESVSYFSLPPPIWARIRSDPYFSPRTTFSSPPPLISLDDDASCSCSSPRAMVNPLGPRLMQKCTVYMLHAAEETMIEVQRCSKCSHRFVGPECSKLGIFNLNNRTLVAHDLLDDYTSAFSSSETPFVAWVQTTSHRYLTRRSPIPFMSDKLFRQCWFSYMRLIQFGTDQICSHCGPTPDLTIWDGVTVAFSRKNLLPTLRPPTTTSRTSVPRTNVKLKANLQIIPTRSIRQAILF</sequence>
<dbReference type="OrthoDB" id="5598737at2759"/>
<accession>A0A409X967</accession>
<evidence type="ECO:0000259" key="1">
    <source>
        <dbReference type="Pfam" id="PF18717"/>
    </source>
</evidence>
<gene>
    <name evidence="2" type="ORF">CVT26_015205</name>
</gene>
<organism evidence="2 3">
    <name type="scientific">Gymnopilus dilepis</name>
    <dbReference type="NCBI Taxonomy" id="231916"/>
    <lineage>
        <taxon>Eukaryota</taxon>
        <taxon>Fungi</taxon>
        <taxon>Dikarya</taxon>
        <taxon>Basidiomycota</taxon>
        <taxon>Agaricomycotina</taxon>
        <taxon>Agaricomycetes</taxon>
        <taxon>Agaricomycetidae</taxon>
        <taxon>Agaricales</taxon>
        <taxon>Agaricineae</taxon>
        <taxon>Hymenogastraceae</taxon>
        <taxon>Gymnopilus</taxon>
    </lineage>
</organism>
<comment type="caution">
    <text evidence="2">The sequence shown here is derived from an EMBL/GenBank/DDBJ whole genome shotgun (WGS) entry which is preliminary data.</text>
</comment>
<proteinExistence type="predicted"/>
<evidence type="ECO:0000313" key="3">
    <source>
        <dbReference type="Proteomes" id="UP000284706"/>
    </source>
</evidence>
<reference evidence="2 3" key="1">
    <citation type="journal article" date="2018" name="Evol. Lett.">
        <title>Horizontal gene cluster transfer increased hallucinogenic mushroom diversity.</title>
        <authorList>
            <person name="Reynolds H.T."/>
            <person name="Vijayakumar V."/>
            <person name="Gluck-Thaler E."/>
            <person name="Korotkin H.B."/>
            <person name="Matheny P.B."/>
            <person name="Slot J.C."/>
        </authorList>
    </citation>
    <scope>NUCLEOTIDE SEQUENCE [LARGE SCALE GENOMIC DNA]</scope>
    <source>
        <strain evidence="2 3">SRW20</strain>
    </source>
</reference>
<keyword evidence="3" id="KW-1185">Reference proteome</keyword>
<feature type="domain" description="HMG" evidence="1">
    <location>
        <begin position="252"/>
        <end position="380"/>
    </location>
</feature>
<dbReference type="EMBL" id="NHYE01003901">
    <property type="protein sequence ID" value="PPQ87257.1"/>
    <property type="molecule type" value="Genomic_DNA"/>
</dbReference>
<dbReference type="InterPro" id="IPR040648">
    <property type="entry name" value="HMGXB3_CxC4"/>
</dbReference>
<name>A0A409X967_9AGAR</name>
<evidence type="ECO:0000313" key="2">
    <source>
        <dbReference type="EMBL" id="PPQ87257.1"/>
    </source>
</evidence>